<dbReference type="Proteomes" id="UP001458880">
    <property type="component" value="Unassembled WGS sequence"/>
</dbReference>
<dbReference type="EMBL" id="JASPKY010000554">
    <property type="protein sequence ID" value="KAK9693076.1"/>
    <property type="molecule type" value="Genomic_DNA"/>
</dbReference>
<evidence type="ECO:0008006" key="3">
    <source>
        <dbReference type="Google" id="ProtNLM"/>
    </source>
</evidence>
<organism evidence="1 2">
    <name type="scientific">Popillia japonica</name>
    <name type="common">Japanese beetle</name>
    <dbReference type="NCBI Taxonomy" id="7064"/>
    <lineage>
        <taxon>Eukaryota</taxon>
        <taxon>Metazoa</taxon>
        <taxon>Ecdysozoa</taxon>
        <taxon>Arthropoda</taxon>
        <taxon>Hexapoda</taxon>
        <taxon>Insecta</taxon>
        <taxon>Pterygota</taxon>
        <taxon>Neoptera</taxon>
        <taxon>Endopterygota</taxon>
        <taxon>Coleoptera</taxon>
        <taxon>Polyphaga</taxon>
        <taxon>Scarabaeiformia</taxon>
        <taxon>Scarabaeidae</taxon>
        <taxon>Rutelinae</taxon>
        <taxon>Popillia</taxon>
    </lineage>
</organism>
<protein>
    <recommendedName>
        <fullName evidence="3">Histidine-rich glycoprotein-like</fullName>
    </recommendedName>
</protein>
<reference evidence="1 2" key="1">
    <citation type="journal article" date="2024" name="BMC Genomics">
        <title>De novo assembly and annotation of Popillia japonica's genome with initial clues to its potential as an invasive pest.</title>
        <authorList>
            <person name="Cucini C."/>
            <person name="Boschi S."/>
            <person name="Funari R."/>
            <person name="Cardaioli E."/>
            <person name="Iannotti N."/>
            <person name="Marturano G."/>
            <person name="Paoli F."/>
            <person name="Bruttini M."/>
            <person name="Carapelli A."/>
            <person name="Frati F."/>
            <person name="Nardi F."/>
        </authorList>
    </citation>
    <scope>NUCLEOTIDE SEQUENCE [LARGE SCALE GENOMIC DNA]</scope>
    <source>
        <strain evidence="1">DMR45628</strain>
    </source>
</reference>
<comment type="caution">
    <text evidence="1">The sequence shown here is derived from an EMBL/GenBank/DDBJ whole genome shotgun (WGS) entry which is preliminary data.</text>
</comment>
<evidence type="ECO:0000313" key="2">
    <source>
        <dbReference type="Proteomes" id="UP001458880"/>
    </source>
</evidence>
<name>A0AAW1ITX4_POPJA</name>
<accession>A0AAW1ITX4</accession>
<proteinExistence type="predicted"/>
<gene>
    <name evidence="1" type="ORF">QE152_g34442</name>
</gene>
<sequence>MAQFVTHIQPTLMEASQHHSPMHHHKEVYKDHHPKEHHYMDAGRHKEHKELESHYKDVQMHQGHPREFPVLPNQHSFHVPEYHHHHHYHHDGKSYHDKDSHHGYQYHGHSVDDGYEKVKDYRTAKNKPVPPKHIELNPVYTENKQVSFV</sequence>
<evidence type="ECO:0000313" key="1">
    <source>
        <dbReference type="EMBL" id="KAK9693076.1"/>
    </source>
</evidence>
<dbReference type="AlphaFoldDB" id="A0AAW1ITX4"/>
<keyword evidence="2" id="KW-1185">Reference proteome</keyword>